<keyword evidence="5" id="KW-1185">Reference proteome</keyword>
<dbReference type="InterPro" id="IPR046849">
    <property type="entry name" value="E2_motif"/>
</dbReference>
<proteinExistence type="predicted"/>
<evidence type="ECO:0000259" key="3">
    <source>
        <dbReference type="Pfam" id="PF14432"/>
    </source>
</evidence>
<dbReference type="FunFam" id="1.25.40.10:FF:000348">
    <property type="entry name" value="Pentatricopeptide repeat-containing protein chloroplastic"/>
    <property type="match status" value="1"/>
</dbReference>
<dbReference type="InterPro" id="IPR011990">
    <property type="entry name" value="TPR-like_helical_dom_sf"/>
</dbReference>
<evidence type="ECO:0000256" key="1">
    <source>
        <dbReference type="ARBA" id="ARBA00022737"/>
    </source>
</evidence>
<feature type="repeat" description="PPR" evidence="2">
    <location>
        <begin position="95"/>
        <end position="129"/>
    </location>
</feature>
<dbReference type="Pfam" id="PF13041">
    <property type="entry name" value="PPR_2"/>
    <property type="match status" value="4"/>
</dbReference>
<dbReference type="Pfam" id="PF20430">
    <property type="entry name" value="Eplus_motif"/>
    <property type="match status" value="1"/>
</dbReference>
<dbReference type="Gene3D" id="1.25.40.10">
    <property type="entry name" value="Tetratricopeptide repeat domain"/>
    <property type="match status" value="4"/>
</dbReference>
<dbReference type="InterPro" id="IPR002885">
    <property type="entry name" value="PPR_rpt"/>
</dbReference>
<feature type="repeat" description="PPR" evidence="2">
    <location>
        <begin position="285"/>
        <end position="319"/>
    </location>
</feature>
<sequence length="694" mass="77747">MNFVFLSNIFFNISKLVTQIAASIKICMPIIHLLPLLQSFRSTTHLKQAHARLVKLDPFPFDGRAAAHLFSVYFRSPYLDLSYAYNILAALHCPAPFHWNSLIHSISASKSPAQALSLFRSMLHRGLKPNNHTFPCLLKSCPSLLHLAMIHAHVVQAGLDADPYIQSALIHMYSAKDLIAARRVFNACSKAQTFCWNAMIDGFIKNGELDLARAVFDRMESRDVISWNTMINGYAILGYLDQAKQLFAEMPQRNVVSWNCLLAGYAKCGEVDGARRTFEEMPSRDVISWNAMLSCYSQNGHSVEALVLFNQMQCAGLKPTEATLVSLLSACSHIGALAQGERIHAFIKNNGVELDTILSTALVDMYAKCGRIAEASKIFHSIKHKDVLAWNSIISGLAIHGLVEEALSLFDEMVKSFARPDDITFVAVLSACSHAGMVEEGRRLLTSMKGCYGVDPKVEHYGCIIDMLARAGLLEEAMELTRVMPMQPNAQAWGALLGGCRIHHNSDVAEEVGKQLLDLQPKHSGRYILLSNIYATANRWEEAKTLRNMMADQRVAKNPGMSIIELEGIMNQFMAGDRSHPQTEDIYKKLSEISERLRAETEYLPDTKQVLVDIEEEEKEQILSVHSEKLAIAFGLLHTSPGDAIRVVKNLRVCIDCHTVSKLISRLYSREIVMRDRSRFHLFREGACSCRDYW</sequence>
<organism evidence="4 5">
    <name type="scientific">Dendrobium catenatum</name>
    <dbReference type="NCBI Taxonomy" id="906689"/>
    <lineage>
        <taxon>Eukaryota</taxon>
        <taxon>Viridiplantae</taxon>
        <taxon>Streptophyta</taxon>
        <taxon>Embryophyta</taxon>
        <taxon>Tracheophyta</taxon>
        <taxon>Spermatophyta</taxon>
        <taxon>Magnoliopsida</taxon>
        <taxon>Liliopsida</taxon>
        <taxon>Asparagales</taxon>
        <taxon>Orchidaceae</taxon>
        <taxon>Epidendroideae</taxon>
        <taxon>Malaxideae</taxon>
        <taxon>Dendrobiinae</taxon>
        <taxon>Dendrobium</taxon>
    </lineage>
</organism>
<dbReference type="AlphaFoldDB" id="A0A2I0VKU6"/>
<dbReference type="Proteomes" id="UP000233837">
    <property type="component" value="Unassembled WGS sequence"/>
</dbReference>
<reference evidence="4 5" key="2">
    <citation type="journal article" date="2017" name="Nature">
        <title>The Apostasia genome and the evolution of orchids.</title>
        <authorList>
            <person name="Zhang G.Q."/>
            <person name="Liu K.W."/>
            <person name="Li Z."/>
            <person name="Lohaus R."/>
            <person name="Hsiao Y.Y."/>
            <person name="Niu S.C."/>
            <person name="Wang J.Y."/>
            <person name="Lin Y.C."/>
            <person name="Xu Q."/>
            <person name="Chen L.J."/>
            <person name="Yoshida K."/>
            <person name="Fujiwara S."/>
            <person name="Wang Z.W."/>
            <person name="Zhang Y.Q."/>
            <person name="Mitsuda N."/>
            <person name="Wang M."/>
            <person name="Liu G.H."/>
            <person name="Pecoraro L."/>
            <person name="Huang H.X."/>
            <person name="Xiao X.J."/>
            <person name="Lin M."/>
            <person name="Wu X.Y."/>
            <person name="Wu W.L."/>
            <person name="Chen Y.Y."/>
            <person name="Chang S.B."/>
            <person name="Sakamoto S."/>
            <person name="Ohme-Takagi M."/>
            <person name="Yagi M."/>
            <person name="Zeng S.J."/>
            <person name="Shen C.Y."/>
            <person name="Yeh C.M."/>
            <person name="Luo Y.B."/>
            <person name="Tsai W.C."/>
            <person name="Van de Peer Y."/>
            <person name="Liu Z.J."/>
        </authorList>
    </citation>
    <scope>NUCLEOTIDE SEQUENCE [LARGE SCALE GENOMIC DNA]</scope>
    <source>
        <tissue evidence="4">The whole plant</tissue>
    </source>
</reference>
<keyword evidence="1" id="KW-0677">Repeat</keyword>
<dbReference type="PANTHER" id="PTHR47926:SF473">
    <property type="entry name" value="(WILD MALAYSIAN BANANA) HYPOTHETICAL PROTEIN"/>
    <property type="match status" value="1"/>
</dbReference>
<dbReference type="GO" id="GO:0003723">
    <property type="term" value="F:RNA binding"/>
    <property type="evidence" value="ECO:0007669"/>
    <property type="project" value="InterPro"/>
</dbReference>
<feature type="repeat" description="PPR" evidence="2">
    <location>
        <begin position="386"/>
        <end position="420"/>
    </location>
</feature>
<dbReference type="GO" id="GO:0009451">
    <property type="term" value="P:RNA modification"/>
    <property type="evidence" value="ECO:0007669"/>
    <property type="project" value="InterPro"/>
</dbReference>
<dbReference type="GO" id="GO:0008270">
    <property type="term" value="F:zinc ion binding"/>
    <property type="evidence" value="ECO:0007669"/>
    <property type="project" value="InterPro"/>
</dbReference>
<feature type="repeat" description="PPR" evidence="2">
    <location>
        <begin position="223"/>
        <end position="257"/>
    </location>
</feature>
<dbReference type="Pfam" id="PF01535">
    <property type="entry name" value="PPR"/>
    <property type="match status" value="1"/>
</dbReference>
<dbReference type="PROSITE" id="PS51375">
    <property type="entry name" value="PPR"/>
    <property type="match status" value="5"/>
</dbReference>
<accession>A0A2I0VKU6</accession>
<evidence type="ECO:0000313" key="4">
    <source>
        <dbReference type="EMBL" id="PKU64025.1"/>
    </source>
</evidence>
<gene>
    <name evidence="4" type="primary">PCMP-H33</name>
    <name evidence="4" type="ORF">MA16_Dca023451</name>
</gene>
<dbReference type="InterPro" id="IPR046960">
    <property type="entry name" value="PPR_At4g14850-like_plant"/>
</dbReference>
<dbReference type="EMBL" id="KZ503452">
    <property type="protein sequence ID" value="PKU64025.1"/>
    <property type="molecule type" value="Genomic_DNA"/>
</dbReference>
<protein>
    <submittedName>
        <fullName evidence="4">Pentatricopeptide repeat-containing protein</fullName>
    </submittedName>
</protein>
<dbReference type="SUPFAM" id="SSF48452">
    <property type="entry name" value="TPR-like"/>
    <property type="match status" value="1"/>
</dbReference>
<dbReference type="Pfam" id="PF14432">
    <property type="entry name" value="DYW_deaminase"/>
    <property type="match status" value="1"/>
</dbReference>
<reference evidence="4 5" key="1">
    <citation type="journal article" date="2016" name="Sci. Rep.">
        <title>The Dendrobium catenatum Lindl. genome sequence provides insights into polysaccharide synthase, floral development and adaptive evolution.</title>
        <authorList>
            <person name="Zhang G.Q."/>
            <person name="Xu Q."/>
            <person name="Bian C."/>
            <person name="Tsai W.C."/>
            <person name="Yeh C.M."/>
            <person name="Liu K.W."/>
            <person name="Yoshida K."/>
            <person name="Zhang L.S."/>
            <person name="Chang S.B."/>
            <person name="Chen F."/>
            <person name="Shi Y."/>
            <person name="Su Y.Y."/>
            <person name="Zhang Y.Q."/>
            <person name="Chen L.J."/>
            <person name="Yin Y."/>
            <person name="Lin M."/>
            <person name="Huang H."/>
            <person name="Deng H."/>
            <person name="Wang Z.W."/>
            <person name="Zhu S.L."/>
            <person name="Zhao X."/>
            <person name="Deng C."/>
            <person name="Niu S.C."/>
            <person name="Huang J."/>
            <person name="Wang M."/>
            <person name="Liu G.H."/>
            <person name="Yang H.J."/>
            <person name="Xiao X.J."/>
            <person name="Hsiao Y.Y."/>
            <person name="Wu W.L."/>
            <person name="Chen Y.Y."/>
            <person name="Mitsuda N."/>
            <person name="Ohme-Takagi M."/>
            <person name="Luo Y.B."/>
            <person name="Van de Peer Y."/>
            <person name="Liu Z.J."/>
        </authorList>
    </citation>
    <scope>NUCLEOTIDE SEQUENCE [LARGE SCALE GENOMIC DNA]</scope>
    <source>
        <tissue evidence="4">The whole plant</tissue>
    </source>
</reference>
<dbReference type="FunFam" id="1.25.40.10:FF:000184">
    <property type="entry name" value="Pentatricopeptide repeat-containing protein, chloroplastic"/>
    <property type="match status" value="1"/>
</dbReference>
<name>A0A2I0VKU6_9ASPA</name>
<dbReference type="InterPro" id="IPR046848">
    <property type="entry name" value="E_motif"/>
</dbReference>
<dbReference type="PANTHER" id="PTHR47926">
    <property type="entry name" value="PENTATRICOPEPTIDE REPEAT-CONTAINING PROTEIN"/>
    <property type="match status" value="1"/>
</dbReference>
<feature type="repeat" description="PPR" evidence="2">
    <location>
        <begin position="192"/>
        <end position="222"/>
    </location>
</feature>
<evidence type="ECO:0000256" key="2">
    <source>
        <dbReference type="PROSITE-ProRule" id="PRU00708"/>
    </source>
</evidence>
<dbReference type="Pfam" id="PF20431">
    <property type="entry name" value="E_motif"/>
    <property type="match status" value="1"/>
</dbReference>
<dbReference type="NCBIfam" id="TIGR00756">
    <property type="entry name" value="PPR"/>
    <property type="match status" value="6"/>
</dbReference>
<evidence type="ECO:0000313" key="5">
    <source>
        <dbReference type="Proteomes" id="UP000233837"/>
    </source>
</evidence>
<dbReference type="InterPro" id="IPR032867">
    <property type="entry name" value="DYW_dom"/>
</dbReference>
<feature type="domain" description="DYW" evidence="3">
    <location>
        <begin position="603"/>
        <end position="694"/>
    </location>
</feature>